<dbReference type="AlphaFoldDB" id="A0A0C3BKP9"/>
<dbReference type="Gene3D" id="3.30.428.10">
    <property type="entry name" value="HIT-like"/>
    <property type="match status" value="1"/>
</dbReference>
<dbReference type="GO" id="GO:0000012">
    <property type="term" value="P:single strand break repair"/>
    <property type="evidence" value="ECO:0007669"/>
    <property type="project" value="TreeGrafter"/>
</dbReference>
<feature type="compositionally biased region" description="Basic and acidic residues" evidence="1">
    <location>
        <begin position="209"/>
        <end position="219"/>
    </location>
</feature>
<dbReference type="GO" id="GO:1990165">
    <property type="term" value="F:single-strand break-containing DNA binding"/>
    <property type="evidence" value="ECO:0007669"/>
    <property type="project" value="TreeGrafter"/>
</dbReference>
<feature type="compositionally biased region" description="Basic and acidic residues" evidence="1">
    <location>
        <begin position="238"/>
        <end position="251"/>
    </location>
</feature>
<dbReference type="FunCoup" id="A0A0C3BKP9">
    <property type="interactions" value="434"/>
</dbReference>
<dbReference type="PANTHER" id="PTHR12486:SF4">
    <property type="entry name" value="APRATAXIN"/>
    <property type="match status" value="1"/>
</dbReference>
<dbReference type="GO" id="GO:0033699">
    <property type="term" value="F:DNA 5'-adenosine monophosphate hydrolase activity"/>
    <property type="evidence" value="ECO:0007669"/>
    <property type="project" value="TreeGrafter"/>
</dbReference>
<proteinExistence type="predicted"/>
<evidence type="ECO:0000259" key="2">
    <source>
        <dbReference type="Pfam" id="PF16278"/>
    </source>
</evidence>
<dbReference type="GO" id="GO:0030983">
    <property type="term" value="F:mismatched DNA binding"/>
    <property type="evidence" value="ECO:0007669"/>
    <property type="project" value="TreeGrafter"/>
</dbReference>
<dbReference type="STRING" id="765440.A0A0C3BKP9"/>
<dbReference type="InterPro" id="IPR036265">
    <property type="entry name" value="HIT-like_sf"/>
</dbReference>
<dbReference type="GO" id="GO:0003697">
    <property type="term" value="F:single-stranded DNA binding"/>
    <property type="evidence" value="ECO:0007669"/>
    <property type="project" value="TreeGrafter"/>
</dbReference>
<dbReference type="InParanoid" id="A0A0C3BKP9"/>
<dbReference type="SUPFAM" id="SSF54197">
    <property type="entry name" value="HIT-like"/>
    <property type="match status" value="1"/>
</dbReference>
<dbReference type="Pfam" id="PF16278">
    <property type="entry name" value="zf-C2HE"/>
    <property type="match status" value="1"/>
</dbReference>
<dbReference type="OrthoDB" id="3512845at2759"/>
<dbReference type="Proteomes" id="UP000054166">
    <property type="component" value="Unassembled WGS sequence"/>
</dbReference>
<name>A0A0C3BKP9_PILCF</name>
<evidence type="ECO:0000256" key="1">
    <source>
        <dbReference type="SAM" id="MobiDB-lite"/>
    </source>
</evidence>
<feature type="domain" description="Aprataxin C2HE/C2H2/C2HC zinc finger" evidence="2">
    <location>
        <begin position="147"/>
        <end position="211"/>
    </location>
</feature>
<keyword evidence="4" id="KW-1185">Reference proteome</keyword>
<evidence type="ECO:0000313" key="4">
    <source>
        <dbReference type="Proteomes" id="UP000054166"/>
    </source>
</evidence>
<dbReference type="EMBL" id="KN832980">
    <property type="protein sequence ID" value="KIM87013.1"/>
    <property type="molecule type" value="Genomic_DNA"/>
</dbReference>
<dbReference type="GO" id="GO:0003725">
    <property type="term" value="F:double-stranded RNA binding"/>
    <property type="evidence" value="ECO:0007669"/>
    <property type="project" value="TreeGrafter"/>
</dbReference>
<gene>
    <name evidence="3" type="ORF">PILCRDRAFT_815447</name>
</gene>
<sequence length="251" mass="28977">MSNLTVLRSYAQKSNPASLPSSVLLSYTPKSLTIFDVYPKSIFHFLVLPRPVTPQLAVFDLASLRTLFKADKIKAREVLTGLSEDAQTAKVTIQDEMMKRYGFKWGVWMGFHAVPSMEHVHVHVLSADLCSPAMKTKKHYNSFHPKHGFFLHLNDVLSWLDAEPSYYETMSELKKSQYEPLLKDDLVCWRCGHVFKNMPTLKTHLQEEWDKEAKTERAKLERKRKREESTADSVQQGEPKRHETDVQKDPS</sequence>
<reference evidence="4" key="2">
    <citation type="submission" date="2015-01" db="EMBL/GenBank/DDBJ databases">
        <title>Evolutionary Origins and Diversification of the Mycorrhizal Mutualists.</title>
        <authorList>
            <consortium name="DOE Joint Genome Institute"/>
            <consortium name="Mycorrhizal Genomics Consortium"/>
            <person name="Kohler A."/>
            <person name="Kuo A."/>
            <person name="Nagy L.G."/>
            <person name="Floudas D."/>
            <person name="Copeland A."/>
            <person name="Barry K.W."/>
            <person name="Cichocki N."/>
            <person name="Veneault-Fourrey C."/>
            <person name="LaButti K."/>
            <person name="Lindquist E.A."/>
            <person name="Lipzen A."/>
            <person name="Lundell T."/>
            <person name="Morin E."/>
            <person name="Murat C."/>
            <person name="Riley R."/>
            <person name="Ohm R."/>
            <person name="Sun H."/>
            <person name="Tunlid A."/>
            <person name="Henrissat B."/>
            <person name="Grigoriev I.V."/>
            <person name="Hibbett D.S."/>
            <person name="Martin F."/>
        </authorList>
    </citation>
    <scope>NUCLEOTIDE SEQUENCE [LARGE SCALE GENOMIC DNA]</scope>
    <source>
        <strain evidence="4">F 1598</strain>
    </source>
</reference>
<dbReference type="HOGENOM" id="CLU_066882_1_1_1"/>
<dbReference type="InterPro" id="IPR032566">
    <property type="entry name" value="Znf-C2HE"/>
</dbReference>
<dbReference type="PANTHER" id="PTHR12486">
    <property type="entry name" value="APRATAXIN-RELATED"/>
    <property type="match status" value="1"/>
</dbReference>
<feature type="region of interest" description="Disordered" evidence="1">
    <location>
        <begin position="209"/>
        <end position="251"/>
    </location>
</feature>
<dbReference type="GO" id="GO:0005634">
    <property type="term" value="C:nucleus"/>
    <property type="evidence" value="ECO:0007669"/>
    <property type="project" value="TreeGrafter"/>
</dbReference>
<reference evidence="3 4" key="1">
    <citation type="submission" date="2014-04" db="EMBL/GenBank/DDBJ databases">
        <authorList>
            <consortium name="DOE Joint Genome Institute"/>
            <person name="Kuo A."/>
            <person name="Tarkka M."/>
            <person name="Buscot F."/>
            <person name="Kohler A."/>
            <person name="Nagy L.G."/>
            <person name="Floudas D."/>
            <person name="Copeland A."/>
            <person name="Barry K.W."/>
            <person name="Cichocki N."/>
            <person name="Veneault-Fourrey C."/>
            <person name="LaButti K."/>
            <person name="Lindquist E.A."/>
            <person name="Lipzen A."/>
            <person name="Lundell T."/>
            <person name="Morin E."/>
            <person name="Murat C."/>
            <person name="Sun H."/>
            <person name="Tunlid A."/>
            <person name="Henrissat B."/>
            <person name="Grigoriev I.V."/>
            <person name="Hibbett D.S."/>
            <person name="Martin F."/>
            <person name="Nordberg H.P."/>
            <person name="Cantor M.N."/>
            <person name="Hua S.X."/>
        </authorList>
    </citation>
    <scope>NUCLEOTIDE SEQUENCE [LARGE SCALE GENOMIC DNA]</scope>
    <source>
        <strain evidence="3 4">F 1598</strain>
    </source>
</reference>
<evidence type="ECO:0000313" key="3">
    <source>
        <dbReference type="EMBL" id="KIM87013.1"/>
    </source>
</evidence>
<protein>
    <recommendedName>
        <fullName evidence="2">Aprataxin C2HE/C2H2/C2HC zinc finger domain-containing protein</fullName>
    </recommendedName>
</protein>
<organism evidence="3 4">
    <name type="scientific">Piloderma croceum (strain F 1598)</name>
    <dbReference type="NCBI Taxonomy" id="765440"/>
    <lineage>
        <taxon>Eukaryota</taxon>
        <taxon>Fungi</taxon>
        <taxon>Dikarya</taxon>
        <taxon>Basidiomycota</taxon>
        <taxon>Agaricomycotina</taxon>
        <taxon>Agaricomycetes</taxon>
        <taxon>Agaricomycetidae</taxon>
        <taxon>Atheliales</taxon>
        <taxon>Atheliaceae</taxon>
        <taxon>Piloderma</taxon>
    </lineage>
</organism>
<dbReference type="Pfam" id="PF11969">
    <property type="entry name" value="DcpS_C"/>
    <property type="match status" value="1"/>
</dbReference>
<accession>A0A0C3BKP9</accession>